<gene>
    <name evidence="2" type="ORF">DM02DRAFT_569204</name>
</gene>
<keyword evidence="3" id="KW-1185">Reference proteome</keyword>
<dbReference type="PROSITE" id="PS51725">
    <property type="entry name" value="ABM"/>
    <property type="match status" value="1"/>
</dbReference>
<dbReference type="Gene3D" id="3.30.70.100">
    <property type="match status" value="1"/>
</dbReference>
<sequence length="225" mass="24636">MSVQTVEYVALKLKPGLNASTGEGKAVLEEGAPVVASQKGCNAVYYGTRIENPDIVHMIVDWENIEAHNAFIESSIYKPFLAKMAGILASEPKPFHVTIPSTHPISRPLSAPVTEVLETYFEPTYDRSVFDSKFAQMIAVFGEVGGDTSLYAAGWGVEEHRHEALAAEGEKDGPAAYFSALVGWDSVEHHVNFMQKDELAKVMPILAGEFKTAAAYHVSFKKYEP</sequence>
<accession>A0A2V1DHI3</accession>
<dbReference type="OrthoDB" id="3830579at2759"/>
<dbReference type="AlphaFoldDB" id="A0A2V1DHI3"/>
<dbReference type="EMBL" id="KZ805458">
    <property type="protein sequence ID" value="PVH96669.1"/>
    <property type="molecule type" value="Genomic_DNA"/>
</dbReference>
<protein>
    <recommendedName>
        <fullName evidence="1">ABM domain-containing protein</fullName>
    </recommendedName>
</protein>
<dbReference type="InterPro" id="IPR007138">
    <property type="entry name" value="ABM_dom"/>
</dbReference>
<dbReference type="STRING" id="97972.A0A2V1DHI3"/>
<proteinExistence type="predicted"/>
<dbReference type="Proteomes" id="UP000244855">
    <property type="component" value="Unassembled WGS sequence"/>
</dbReference>
<name>A0A2V1DHI3_9PLEO</name>
<evidence type="ECO:0000313" key="2">
    <source>
        <dbReference type="EMBL" id="PVH96669.1"/>
    </source>
</evidence>
<evidence type="ECO:0000313" key="3">
    <source>
        <dbReference type="Proteomes" id="UP000244855"/>
    </source>
</evidence>
<evidence type="ECO:0000259" key="1">
    <source>
        <dbReference type="PROSITE" id="PS51725"/>
    </source>
</evidence>
<dbReference type="InterPro" id="IPR011008">
    <property type="entry name" value="Dimeric_a/b-barrel"/>
</dbReference>
<feature type="domain" description="ABM" evidence="1">
    <location>
        <begin position="5"/>
        <end position="98"/>
    </location>
</feature>
<dbReference type="SUPFAM" id="SSF54909">
    <property type="entry name" value="Dimeric alpha+beta barrel"/>
    <property type="match status" value="1"/>
</dbReference>
<reference evidence="2 3" key="1">
    <citation type="journal article" date="2018" name="Sci. Rep.">
        <title>Comparative genomics provides insights into the lifestyle and reveals functional heterogeneity of dark septate endophytic fungi.</title>
        <authorList>
            <person name="Knapp D.G."/>
            <person name="Nemeth J.B."/>
            <person name="Barry K."/>
            <person name="Hainaut M."/>
            <person name="Henrissat B."/>
            <person name="Johnson J."/>
            <person name="Kuo A."/>
            <person name="Lim J.H.P."/>
            <person name="Lipzen A."/>
            <person name="Nolan M."/>
            <person name="Ohm R.A."/>
            <person name="Tamas L."/>
            <person name="Grigoriev I.V."/>
            <person name="Spatafora J.W."/>
            <person name="Nagy L.G."/>
            <person name="Kovacs G.M."/>
        </authorList>
    </citation>
    <scope>NUCLEOTIDE SEQUENCE [LARGE SCALE GENOMIC DNA]</scope>
    <source>
        <strain evidence="2 3">DSE2036</strain>
    </source>
</reference>
<organism evidence="2 3">
    <name type="scientific">Periconia macrospinosa</name>
    <dbReference type="NCBI Taxonomy" id="97972"/>
    <lineage>
        <taxon>Eukaryota</taxon>
        <taxon>Fungi</taxon>
        <taxon>Dikarya</taxon>
        <taxon>Ascomycota</taxon>
        <taxon>Pezizomycotina</taxon>
        <taxon>Dothideomycetes</taxon>
        <taxon>Pleosporomycetidae</taxon>
        <taxon>Pleosporales</taxon>
        <taxon>Massarineae</taxon>
        <taxon>Periconiaceae</taxon>
        <taxon>Periconia</taxon>
    </lineage>
</organism>